<dbReference type="PANTHER" id="PTHR21377">
    <property type="entry name" value="PROTEIN FAM210B, MITOCHONDRIAL"/>
    <property type="match status" value="1"/>
</dbReference>
<feature type="transmembrane region" description="Helical" evidence="2">
    <location>
        <begin position="121"/>
        <end position="141"/>
    </location>
</feature>
<keyword evidence="2" id="KW-0472">Membrane</keyword>
<protein>
    <recommendedName>
        <fullName evidence="3">DUF1279 domain-containing protein</fullName>
    </recommendedName>
</protein>
<dbReference type="InterPro" id="IPR045866">
    <property type="entry name" value="FAM210A/B-like"/>
</dbReference>
<dbReference type="KEGG" id="mis:MICPUN_109337"/>
<evidence type="ECO:0000256" key="1">
    <source>
        <dbReference type="SAM" id="MobiDB-lite"/>
    </source>
</evidence>
<evidence type="ECO:0000256" key="2">
    <source>
        <dbReference type="SAM" id="Phobius"/>
    </source>
</evidence>
<dbReference type="RefSeq" id="XP_002505672.1">
    <property type="nucleotide sequence ID" value="XM_002505626.1"/>
</dbReference>
<dbReference type="InterPro" id="IPR009688">
    <property type="entry name" value="FAM210A/B-like_dom"/>
</dbReference>
<name>C1EFY2_MICCC</name>
<feature type="domain" description="DUF1279" evidence="3">
    <location>
        <begin position="111"/>
        <end position="192"/>
    </location>
</feature>
<evidence type="ECO:0000313" key="5">
    <source>
        <dbReference type="Proteomes" id="UP000002009"/>
    </source>
</evidence>
<keyword evidence="2" id="KW-0812">Transmembrane</keyword>
<keyword evidence="5" id="KW-1185">Reference proteome</keyword>
<dbReference type="FunCoup" id="C1EFY2">
    <property type="interactions" value="517"/>
</dbReference>
<dbReference type="InParanoid" id="C1EFY2"/>
<dbReference type="PANTHER" id="PTHR21377:SF20">
    <property type="entry name" value="OS04G0416000 PROTEIN"/>
    <property type="match status" value="1"/>
</dbReference>
<gene>
    <name evidence="4" type="ORF">MICPUN_109337</name>
</gene>
<evidence type="ECO:0000259" key="3">
    <source>
        <dbReference type="Pfam" id="PF06916"/>
    </source>
</evidence>
<dbReference type="AlphaFoldDB" id="C1EFY2"/>
<dbReference type="Pfam" id="PF06916">
    <property type="entry name" value="FAM210A-B_dom"/>
    <property type="match status" value="1"/>
</dbReference>
<proteinExistence type="predicted"/>
<keyword evidence="2" id="KW-1133">Transmembrane helix</keyword>
<dbReference type="GeneID" id="8248601"/>
<dbReference type="eggNOG" id="KOG4526">
    <property type="taxonomic scope" value="Eukaryota"/>
</dbReference>
<dbReference type="EMBL" id="CP001331">
    <property type="protein sequence ID" value="ACO66930.1"/>
    <property type="molecule type" value="Genomic_DNA"/>
</dbReference>
<reference evidence="4 5" key="1">
    <citation type="journal article" date="2009" name="Science">
        <title>Green evolution and dynamic adaptations revealed by genomes of the marine picoeukaryotes Micromonas.</title>
        <authorList>
            <person name="Worden A.Z."/>
            <person name="Lee J.H."/>
            <person name="Mock T."/>
            <person name="Rouze P."/>
            <person name="Simmons M.P."/>
            <person name="Aerts A.L."/>
            <person name="Allen A.E."/>
            <person name="Cuvelier M.L."/>
            <person name="Derelle E."/>
            <person name="Everett M.V."/>
            <person name="Foulon E."/>
            <person name="Grimwood J."/>
            <person name="Gundlach H."/>
            <person name="Henrissat B."/>
            <person name="Napoli C."/>
            <person name="McDonald S.M."/>
            <person name="Parker M.S."/>
            <person name="Rombauts S."/>
            <person name="Salamov A."/>
            <person name="Von Dassow P."/>
            <person name="Badger J.H."/>
            <person name="Coutinho P.M."/>
            <person name="Demir E."/>
            <person name="Dubchak I."/>
            <person name="Gentemann C."/>
            <person name="Eikrem W."/>
            <person name="Gready J.E."/>
            <person name="John U."/>
            <person name="Lanier W."/>
            <person name="Lindquist E.A."/>
            <person name="Lucas S."/>
            <person name="Mayer K.F."/>
            <person name="Moreau H."/>
            <person name="Not F."/>
            <person name="Otillar R."/>
            <person name="Panaud O."/>
            <person name="Pangilinan J."/>
            <person name="Paulsen I."/>
            <person name="Piegu B."/>
            <person name="Poliakov A."/>
            <person name="Robbens S."/>
            <person name="Schmutz J."/>
            <person name="Toulza E."/>
            <person name="Wyss T."/>
            <person name="Zelensky A."/>
            <person name="Zhou K."/>
            <person name="Armbrust E.V."/>
            <person name="Bhattacharya D."/>
            <person name="Goodenough U.W."/>
            <person name="Van de Peer Y."/>
            <person name="Grigoriev I.V."/>
        </authorList>
    </citation>
    <scope>NUCLEOTIDE SEQUENCE [LARGE SCALE GENOMIC DNA]</scope>
    <source>
        <strain evidence="5">RCC299 / NOUM17</strain>
    </source>
</reference>
<dbReference type="Proteomes" id="UP000002009">
    <property type="component" value="Chromosome 13"/>
</dbReference>
<organism evidence="4 5">
    <name type="scientific">Micromonas commoda (strain RCC299 / NOUM17 / CCMP2709)</name>
    <name type="common">Picoplanktonic green alga</name>
    <dbReference type="NCBI Taxonomy" id="296587"/>
    <lineage>
        <taxon>Eukaryota</taxon>
        <taxon>Viridiplantae</taxon>
        <taxon>Chlorophyta</taxon>
        <taxon>Mamiellophyceae</taxon>
        <taxon>Mamiellales</taxon>
        <taxon>Mamiellaceae</taxon>
        <taxon>Micromonas</taxon>
    </lineage>
</organism>
<dbReference type="GO" id="GO:0005739">
    <property type="term" value="C:mitochondrion"/>
    <property type="evidence" value="ECO:0007669"/>
    <property type="project" value="TreeGrafter"/>
</dbReference>
<sequence>MALSAQVLPALAARTRATRRGGRDKSVGKARAARRAIDPSRSRRRGSGWGALRVGPAHDNEAPARKVVVVHATEDEVEAVTKKWGLEAGLWKAFRSKPAEGEEGKSSMDTAKKLLKRYGSAYLITSISLSLVSITICYVLVSAGVDVASILEAIGLGVSASSEKVGTFAIAYAAHKALSPVRFPPTVALTPIVAGWMGKDVKPEDGEEEVKDEEAK</sequence>
<dbReference type="OrthoDB" id="426386at2759"/>
<evidence type="ECO:0000313" key="4">
    <source>
        <dbReference type="EMBL" id="ACO66930.1"/>
    </source>
</evidence>
<accession>C1EFY2</accession>
<feature type="region of interest" description="Disordered" evidence="1">
    <location>
        <begin position="14"/>
        <end position="57"/>
    </location>
</feature>